<keyword evidence="2" id="KW-1185">Reference proteome</keyword>
<evidence type="ECO:0000313" key="1">
    <source>
        <dbReference type="EMBL" id="CBY13010.1"/>
    </source>
</evidence>
<accession>E4XTE8</accession>
<protein>
    <submittedName>
        <fullName evidence="1">Uncharacterized protein</fullName>
    </submittedName>
</protein>
<reference evidence="1" key="1">
    <citation type="journal article" date="2010" name="Science">
        <title>Plasticity of animal genome architecture unmasked by rapid evolution of a pelagic tunicate.</title>
        <authorList>
            <person name="Denoeud F."/>
            <person name="Henriet S."/>
            <person name="Mungpakdee S."/>
            <person name="Aury J.M."/>
            <person name="Da Silva C."/>
            <person name="Brinkmann H."/>
            <person name="Mikhaleva J."/>
            <person name="Olsen L.C."/>
            <person name="Jubin C."/>
            <person name="Canestro C."/>
            <person name="Bouquet J.M."/>
            <person name="Danks G."/>
            <person name="Poulain J."/>
            <person name="Campsteijn C."/>
            <person name="Adamski M."/>
            <person name="Cross I."/>
            <person name="Yadetie F."/>
            <person name="Muffato M."/>
            <person name="Louis A."/>
            <person name="Butcher S."/>
            <person name="Tsagkogeorga G."/>
            <person name="Konrad A."/>
            <person name="Singh S."/>
            <person name="Jensen M.F."/>
            <person name="Cong E.H."/>
            <person name="Eikeseth-Otteraa H."/>
            <person name="Noel B."/>
            <person name="Anthouard V."/>
            <person name="Porcel B.M."/>
            <person name="Kachouri-Lafond R."/>
            <person name="Nishino A."/>
            <person name="Ugolini M."/>
            <person name="Chourrout P."/>
            <person name="Nishida H."/>
            <person name="Aasland R."/>
            <person name="Huzurbazar S."/>
            <person name="Westhof E."/>
            <person name="Delsuc F."/>
            <person name="Lehrach H."/>
            <person name="Reinhardt R."/>
            <person name="Weissenbach J."/>
            <person name="Roy S.W."/>
            <person name="Artiguenave F."/>
            <person name="Postlethwait J.H."/>
            <person name="Manak J.R."/>
            <person name="Thompson E.M."/>
            <person name="Jaillon O."/>
            <person name="Du Pasquier L."/>
            <person name="Boudinot P."/>
            <person name="Liberles D.A."/>
            <person name="Volff J.N."/>
            <person name="Philippe H."/>
            <person name="Lenhard B."/>
            <person name="Roest Crollius H."/>
            <person name="Wincker P."/>
            <person name="Chourrout D."/>
        </authorList>
    </citation>
    <scope>NUCLEOTIDE SEQUENCE [LARGE SCALE GENOMIC DNA]</scope>
</reference>
<dbReference type="EMBL" id="FN653153">
    <property type="protein sequence ID" value="CBY13010.1"/>
    <property type="molecule type" value="Genomic_DNA"/>
</dbReference>
<organism evidence="1">
    <name type="scientific">Oikopleura dioica</name>
    <name type="common">Tunicate</name>
    <dbReference type="NCBI Taxonomy" id="34765"/>
    <lineage>
        <taxon>Eukaryota</taxon>
        <taxon>Metazoa</taxon>
        <taxon>Chordata</taxon>
        <taxon>Tunicata</taxon>
        <taxon>Appendicularia</taxon>
        <taxon>Copelata</taxon>
        <taxon>Oikopleuridae</taxon>
        <taxon>Oikopleura</taxon>
    </lineage>
</organism>
<sequence length="66" mass="7688">MIFGKIKSFSRSEQKNPTLQLVMRKYKTTQLKCCTTSLDQNEKPSAQTTPQIFPNYNNLVQKITNY</sequence>
<dbReference type="Proteomes" id="UP000001307">
    <property type="component" value="Unassembled WGS sequence"/>
</dbReference>
<name>E4XTE8_OIKDI</name>
<dbReference type="AlphaFoldDB" id="E4XTE8"/>
<evidence type="ECO:0000313" key="2">
    <source>
        <dbReference type="Proteomes" id="UP000001307"/>
    </source>
</evidence>
<proteinExistence type="predicted"/>
<dbReference type="InParanoid" id="E4XTE8"/>
<gene>
    <name evidence="1" type="ORF">GSOID_T00003086001</name>
</gene>